<gene>
    <name evidence="2" type="ORF">R9X50_00687200</name>
</gene>
<reference evidence="2 3" key="1">
    <citation type="submission" date="2023-11" db="EMBL/GenBank/DDBJ databases">
        <title>An acidophilic fungus is an integral part of prey digestion in a carnivorous sundew plant.</title>
        <authorList>
            <person name="Tsai I.J."/>
        </authorList>
    </citation>
    <scope>NUCLEOTIDE SEQUENCE [LARGE SCALE GENOMIC DNA]</scope>
    <source>
        <strain evidence="2">169a</strain>
    </source>
</reference>
<dbReference type="AlphaFoldDB" id="A0AAQ3RDU5"/>
<feature type="transmembrane region" description="Helical" evidence="1">
    <location>
        <begin position="35"/>
        <end position="60"/>
    </location>
</feature>
<proteinExistence type="predicted"/>
<keyword evidence="1" id="KW-1133">Transmembrane helix</keyword>
<organism evidence="2 3">
    <name type="scientific">Acrodontium crateriforme</name>
    <dbReference type="NCBI Taxonomy" id="150365"/>
    <lineage>
        <taxon>Eukaryota</taxon>
        <taxon>Fungi</taxon>
        <taxon>Dikarya</taxon>
        <taxon>Ascomycota</taxon>
        <taxon>Pezizomycotina</taxon>
        <taxon>Dothideomycetes</taxon>
        <taxon>Dothideomycetidae</taxon>
        <taxon>Mycosphaerellales</taxon>
        <taxon>Teratosphaeriaceae</taxon>
        <taxon>Acrodontium</taxon>
    </lineage>
</organism>
<feature type="transmembrane region" description="Helical" evidence="1">
    <location>
        <begin position="142"/>
        <end position="163"/>
    </location>
</feature>
<name>A0AAQ3RDU5_9PEZI</name>
<dbReference type="EMBL" id="CP138591">
    <property type="protein sequence ID" value="WPH03988.1"/>
    <property type="molecule type" value="Genomic_DNA"/>
</dbReference>
<keyword evidence="1" id="KW-0472">Membrane</keyword>
<accession>A0AAQ3RDU5</accession>
<evidence type="ECO:0000313" key="2">
    <source>
        <dbReference type="EMBL" id="WPH03988.1"/>
    </source>
</evidence>
<feature type="transmembrane region" description="Helical" evidence="1">
    <location>
        <begin position="80"/>
        <end position="107"/>
    </location>
</feature>
<dbReference type="Proteomes" id="UP001303373">
    <property type="component" value="Chromosome 12"/>
</dbReference>
<evidence type="ECO:0000313" key="3">
    <source>
        <dbReference type="Proteomes" id="UP001303373"/>
    </source>
</evidence>
<evidence type="ECO:0000256" key="1">
    <source>
        <dbReference type="SAM" id="Phobius"/>
    </source>
</evidence>
<keyword evidence="1" id="KW-0812">Transmembrane</keyword>
<keyword evidence="3" id="KW-1185">Reference proteome</keyword>
<sequence>MMPSPKDYFPLVDYNRNTSKVHQHADCRDEQKRPLVWASTCLIAVGLFVTTVISALLLIADSRKWTLPENAYHVVSGNRASVQLVVQLLSNALALIWVTLFCTLISYASRIYFQDHSIDLYTLRLWHSLCSRTVNWSMPFELLIVILLFIGVTAIPSALWAGALTPVATTIQKDSRILLPAYRNTTNIVEWPSEIDKSGPSLRNSLGIFTYSVGVQLLGSLLASASSATPVDSSMRQHQKLDYTHYNYIGRSYGAGASVGLTDLALTSEELHLNYSYIEPGYQTTVLCEYNQTTDFRIEPDQGDMQYAATGELPNSTPDDPEYSVYLGHDTKAIVAIGVGRNSLSPVRMLGIAAGEYYKHLDKIQCTLEFHPTLFNVSVGIKTGSILVEPIDSTNGSVNFAPDNLTHVLTRQFELIANDQTNLYVSLVGNSLNNSIGDVITNYASSKNKSLTLAEATPLGLANSFSAMADDMLIAYASAQIMIADQTTPQQVQITSASVRVGERKYIYAIFGVNLGVMFLVIVEALRTRGWRNKGVFEIMDPAQLVNGAPASDTKNTVRSNDVVNTSTFKMGKARVELKAGRVVPFRRECS</sequence>
<protein>
    <submittedName>
        <fullName evidence="2">Uncharacterized protein</fullName>
    </submittedName>
</protein>
<feature type="transmembrane region" description="Helical" evidence="1">
    <location>
        <begin position="506"/>
        <end position="526"/>
    </location>
</feature>